<dbReference type="AlphaFoldDB" id="A0AA38X7J8"/>
<evidence type="ECO:0000313" key="2">
    <source>
        <dbReference type="EMBL" id="KAJ9608033.1"/>
    </source>
</evidence>
<proteinExistence type="predicted"/>
<dbReference type="GO" id="GO:0005634">
    <property type="term" value="C:nucleus"/>
    <property type="evidence" value="ECO:0007669"/>
    <property type="project" value="TreeGrafter"/>
</dbReference>
<dbReference type="InterPro" id="IPR032704">
    <property type="entry name" value="Cms1"/>
</dbReference>
<evidence type="ECO:0000313" key="3">
    <source>
        <dbReference type="Proteomes" id="UP001172673"/>
    </source>
</evidence>
<keyword evidence="3" id="KW-1185">Reference proteome</keyword>
<comment type="caution">
    <text evidence="2">The sequence shown here is derived from an EMBL/GenBank/DDBJ whole genome shotgun (WGS) entry which is preliminary data.</text>
</comment>
<dbReference type="GO" id="GO:0030686">
    <property type="term" value="C:90S preribosome"/>
    <property type="evidence" value="ECO:0007669"/>
    <property type="project" value="TreeGrafter"/>
</dbReference>
<accession>A0AA38X7J8</accession>
<dbReference type="PANTHER" id="PTHR24030:SF0">
    <property type="entry name" value="PROTEIN CMSS1"/>
    <property type="match status" value="1"/>
</dbReference>
<reference evidence="2" key="1">
    <citation type="submission" date="2022-10" db="EMBL/GenBank/DDBJ databases">
        <title>Culturing micro-colonial fungi from biological soil crusts in the Mojave desert and describing Neophaeococcomyces mojavensis, and introducing the new genera and species Taxawa tesnikishii.</title>
        <authorList>
            <person name="Kurbessoian T."/>
            <person name="Stajich J.E."/>
        </authorList>
    </citation>
    <scope>NUCLEOTIDE SEQUENCE</scope>
    <source>
        <strain evidence="2">TK_41</strain>
    </source>
</reference>
<feature type="region of interest" description="Disordered" evidence="1">
    <location>
        <begin position="1"/>
        <end position="114"/>
    </location>
</feature>
<dbReference type="PANTHER" id="PTHR24030">
    <property type="entry name" value="PROTEIN CMSS1"/>
    <property type="match status" value="1"/>
</dbReference>
<sequence length="316" mass="35186">MSRTKTNHLGLRSQLKRKREVEDSGEVENNSAKRAAKALTPAPKGKRAKGDSKRPTIKGAPKDRPATDSKSSRPPENESKDAKTPTNKDEPRRTSTPEAANATEKDSSPAPNAVLDPALLADHFANCIRKSFDTSSSIELEEQYLPSKAFLDTTGFDKNRIAANLPAYLERFSIEGKDGLSTCKEKASPHTLVVTLSGMRTADLARELRVFQNDESHLGKLIAKHMKLKDNIKLMQETKIGIAISTPMRFKQLIDADALKTRDLRRIVVDGSYRDDKKNTILTMNQTFQPLVALLNEDTIRKRYGTEEGRVDILVF</sequence>
<name>A0AA38X7J8_9EURO</name>
<gene>
    <name evidence="2" type="primary">cms1</name>
    <name evidence="2" type="ORF">H2200_007021</name>
</gene>
<dbReference type="EMBL" id="JAPDRK010000010">
    <property type="protein sequence ID" value="KAJ9608033.1"/>
    <property type="molecule type" value="Genomic_DNA"/>
</dbReference>
<feature type="compositionally biased region" description="Basic and acidic residues" evidence="1">
    <location>
        <begin position="48"/>
        <end position="95"/>
    </location>
</feature>
<organism evidence="2 3">
    <name type="scientific">Cladophialophora chaetospira</name>
    <dbReference type="NCBI Taxonomy" id="386627"/>
    <lineage>
        <taxon>Eukaryota</taxon>
        <taxon>Fungi</taxon>
        <taxon>Dikarya</taxon>
        <taxon>Ascomycota</taxon>
        <taxon>Pezizomycotina</taxon>
        <taxon>Eurotiomycetes</taxon>
        <taxon>Chaetothyriomycetidae</taxon>
        <taxon>Chaetothyriales</taxon>
        <taxon>Herpotrichiellaceae</taxon>
        <taxon>Cladophialophora</taxon>
    </lineage>
</organism>
<dbReference type="Pfam" id="PF14617">
    <property type="entry name" value="CMS1"/>
    <property type="match status" value="1"/>
</dbReference>
<protein>
    <submittedName>
        <fullName evidence="2">Protein cms1</fullName>
    </submittedName>
</protein>
<evidence type="ECO:0000256" key="1">
    <source>
        <dbReference type="SAM" id="MobiDB-lite"/>
    </source>
</evidence>
<dbReference type="Proteomes" id="UP001172673">
    <property type="component" value="Unassembled WGS sequence"/>
</dbReference>